<protein>
    <recommendedName>
        <fullName evidence="1">Peptidase C45 hydrolase domain-containing protein</fullName>
    </recommendedName>
</protein>
<dbReference type="Proteomes" id="UP000321935">
    <property type="component" value="Unassembled WGS sequence"/>
</dbReference>
<reference evidence="2 3" key="1">
    <citation type="submission" date="2019-08" db="EMBL/GenBank/DDBJ databases">
        <title>Genomes sequence of Algoriphagus aquimarinus ACAM450.</title>
        <authorList>
            <person name="Bowman J.P."/>
        </authorList>
    </citation>
    <scope>NUCLEOTIDE SEQUENCE [LARGE SCALE GENOMIC DNA]</scope>
    <source>
        <strain evidence="2 3">ACAM 450</strain>
    </source>
</reference>
<evidence type="ECO:0000313" key="3">
    <source>
        <dbReference type="Proteomes" id="UP000321935"/>
    </source>
</evidence>
<gene>
    <name evidence="2" type="ORF">ESV85_06625</name>
</gene>
<dbReference type="InterPro" id="IPR047794">
    <property type="entry name" value="C45_proenzyme-like"/>
</dbReference>
<dbReference type="EMBL" id="VORW01000002">
    <property type="protein sequence ID" value="TXE13641.1"/>
    <property type="molecule type" value="Genomic_DNA"/>
</dbReference>
<evidence type="ECO:0000313" key="2">
    <source>
        <dbReference type="EMBL" id="TXE13641.1"/>
    </source>
</evidence>
<sequence>MKRILLLFCLISALQISCSQKEKQENLDLQNSDANLELLANGDLLFLELNGTPYERGLAHGKALKTEIQEVIRLFKEDIKATTQKDPDEFIREFLAQTDYKSAVMQYTPELMEEVRGISEGSEVDLETIFMHQLGDEYWFNTKDVLAHSCSSFGVDKTSSLPSITAQNMDIPQYYHGFQTVIHSKDPNSDKEQMYLTIPGHLGITGMNNQSISINCNTLMQLNYGKTGLPVTFIVRGVLSKSTQEEALTFLKEIEHASGQNYIIGGPEKVYDLECSATQVVEFRPFPNSIFAYHTNHPMSNKDYSSNYQAMLLANNKTADEGLYECQRIKSFQSRFTETTQSIGIEDIKKVLSSRDNEGADVVSNRNTYASVIYELSDKPRFIIAPGKPHEKEYIEINW</sequence>
<organism evidence="2 3">
    <name type="scientific">Algoriphagus aquimarinus</name>
    <dbReference type="NCBI Taxonomy" id="237018"/>
    <lineage>
        <taxon>Bacteria</taxon>
        <taxon>Pseudomonadati</taxon>
        <taxon>Bacteroidota</taxon>
        <taxon>Cytophagia</taxon>
        <taxon>Cytophagales</taxon>
        <taxon>Cyclobacteriaceae</taxon>
        <taxon>Algoriphagus</taxon>
    </lineage>
</organism>
<dbReference type="PANTHER" id="PTHR34180:SF1">
    <property type="entry name" value="BETA-ALANYL-DOPAMINE_CARCININE HYDROLASE"/>
    <property type="match status" value="1"/>
</dbReference>
<proteinExistence type="predicted"/>
<dbReference type="Gene3D" id="3.60.60.10">
    <property type="entry name" value="Penicillin V Acylase, Chain A"/>
    <property type="match status" value="1"/>
</dbReference>
<dbReference type="PANTHER" id="PTHR34180">
    <property type="entry name" value="PEPTIDASE C45"/>
    <property type="match status" value="1"/>
</dbReference>
<dbReference type="RefSeq" id="WP_146915928.1">
    <property type="nucleotide sequence ID" value="NZ_VORW01000002.1"/>
</dbReference>
<dbReference type="InterPro" id="IPR047801">
    <property type="entry name" value="Peptidase_C45"/>
</dbReference>
<dbReference type="AlphaFoldDB" id="A0A5C7AYN4"/>
<dbReference type="Pfam" id="PF03417">
    <property type="entry name" value="AAT"/>
    <property type="match status" value="1"/>
</dbReference>
<dbReference type="NCBIfam" id="NF040521">
    <property type="entry name" value="C45_proenzyme"/>
    <property type="match status" value="1"/>
</dbReference>
<dbReference type="InterPro" id="IPR005079">
    <property type="entry name" value="Peptidase_C45_hydrolase"/>
</dbReference>
<dbReference type="Gene3D" id="1.10.10.2120">
    <property type="match status" value="1"/>
</dbReference>
<comment type="caution">
    <text evidence="2">The sequence shown here is derived from an EMBL/GenBank/DDBJ whole genome shotgun (WGS) entry which is preliminary data.</text>
</comment>
<dbReference type="OrthoDB" id="8109453at2"/>
<feature type="domain" description="Peptidase C45 hydrolase" evidence="1">
    <location>
        <begin position="166"/>
        <end position="378"/>
    </location>
</feature>
<evidence type="ECO:0000259" key="1">
    <source>
        <dbReference type="Pfam" id="PF03417"/>
    </source>
</evidence>
<name>A0A5C7AYN4_9BACT</name>
<accession>A0A5C7AYN4</accession>